<dbReference type="Pfam" id="PF13516">
    <property type="entry name" value="LRR_6"/>
    <property type="match status" value="1"/>
</dbReference>
<dbReference type="Proteomes" id="UP000663877">
    <property type="component" value="Unassembled WGS sequence"/>
</dbReference>
<gene>
    <name evidence="2" type="ORF">BJG266_LOCUS20806</name>
    <name evidence="3" type="ORF">QVE165_LOCUS24757</name>
</gene>
<dbReference type="OrthoDB" id="120976at2759"/>
<dbReference type="SUPFAM" id="SSF52047">
    <property type="entry name" value="RNI-like"/>
    <property type="match status" value="1"/>
</dbReference>
<evidence type="ECO:0000313" key="4">
    <source>
        <dbReference type="Proteomes" id="UP000663832"/>
    </source>
</evidence>
<dbReference type="SMART" id="SM00368">
    <property type="entry name" value="LRR_RI"/>
    <property type="match status" value="2"/>
</dbReference>
<evidence type="ECO:0000313" key="3">
    <source>
        <dbReference type="EMBL" id="CAF1182440.1"/>
    </source>
</evidence>
<dbReference type="EMBL" id="CAJNOM010000176">
    <property type="protein sequence ID" value="CAF1182440.1"/>
    <property type="molecule type" value="Genomic_DNA"/>
</dbReference>
<sequence>MLGLRDNHIGPVGTQYLAYGLQHNRTLTTLDLRNNQIGDVGAQYVADALQHNTTLTTLILYVIQIREDFIREINKFLERNKIEIKS</sequence>
<dbReference type="AlphaFoldDB" id="A0A814NAX5"/>
<dbReference type="InterPro" id="IPR001611">
    <property type="entry name" value="Leu-rich_rpt"/>
</dbReference>
<organism evidence="2 5">
    <name type="scientific">Adineta steineri</name>
    <dbReference type="NCBI Taxonomy" id="433720"/>
    <lineage>
        <taxon>Eukaryota</taxon>
        <taxon>Metazoa</taxon>
        <taxon>Spiralia</taxon>
        <taxon>Gnathifera</taxon>
        <taxon>Rotifera</taxon>
        <taxon>Eurotatoria</taxon>
        <taxon>Bdelloidea</taxon>
        <taxon>Adinetida</taxon>
        <taxon>Adinetidae</taxon>
        <taxon>Adineta</taxon>
    </lineage>
</organism>
<proteinExistence type="predicted"/>
<reference evidence="2" key="1">
    <citation type="submission" date="2021-02" db="EMBL/GenBank/DDBJ databases">
        <authorList>
            <person name="Nowell W R."/>
        </authorList>
    </citation>
    <scope>NUCLEOTIDE SEQUENCE</scope>
</reference>
<accession>A0A814NAX5</accession>
<dbReference type="PANTHER" id="PTHR24111">
    <property type="entry name" value="LEUCINE-RICH REPEAT-CONTAINING PROTEIN 34"/>
    <property type="match status" value="1"/>
</dbReference>
<protein>
    <submittedName>
        <fullName evidence="2">Uncharacterized protein</fullName>
    </submittedName>
</protein>
<keyword evidence="1" id="KW-0677">Repeat</keyword>
<comment type="caution">
    <text evidence="2">The sequence shown here is derived from an EMBL/GenBank/DDBJ whole genome shotgun (WGS) entry which is preliminary data.</text>
</comment>
<dbReference type="InterPro" id="IPR052201">
    <property type="entry name" value="LRR-containing_regulator"/>
</dbReference>
<evidence type="ECO:0000313" key="2">
    <source>
        <dbReference type="EMBL" id="CAF1090942.1"/>
    </source>
</evidence>
<dbReference type="Gene3D" id="3.80.10.10">
    <property type="entry name" value="Ribonuclease Inhibitor"/>
    <property type="match status" value="1"/>
</dbReference>
<keyword evidence="4" id="KW-1185">Reference proteome</keyword>
<evidence type="ECO:0000256" key="1">
    <source>
        <dbReference type="ARBA" id="ARBA00022737"/>
    </source>
</evidence>
<name>A0A814NAX5_9BILA</name>
<dbReference type="EMBL" id="CAJNOI010000120">
    <property type="protein sequence ID" value="CAF1090942.1"/>
    <property type="molecule type" value="Genomic_DNA"/>
</dbReference>
<dbReference type="PANTHER" id="PTHR24111:SF0">
    <property type="entry name" value="LEUCINE-RICH REPEAT-CONTAINING PROTEIN"/>
    <property type="match status" value="1"/>
</dbReference>
<evidence type="ECO:0000313" key="5">
    <source>
        <dbReference type="Proteomes" id="UP000663877"/>
    </source>
</evidence>
<dbReference type="InterPro" id="IPR032675">
    <property type="entry name" value="LRR_dom_sf"/>
</dbReference>
<dbReference type="Proteomes" id="UP000663832">
    <property type="component" value="Unassembled WGS sequence"/>
</dbReference>